<evidence type="ECO:0000313" key="3">
    <source>
        <dbReference type="Proteomes" id="UP000331127"/>
    </source>
</evidence>
<reference evidence="2 3" key="1">
    <citation type="submission" date="2019-10" db="EMBL/GenBank/DDBJ databases">
        <title>Whole genome shotgun sequence of Acrocarpospora macrocephala NBRC 16266.</title>
        <authorList>
            <person name="Ichikawa N."/>
            <person name="Kimura A."/>
            <person name="Kitahashi Y."/>
            <person name="Komaki H."/>
            <person name="Oguchi A."/>
        </authorList>
    </citation>
    <scope>NUCLEOTIDE SEQUENCE [LARGE SCALE GENOMIC DNA]</scope>
    <source>
        <strain evidence="2 3">NBRC 16266</strain>
    </source>
</reference>
<gene>
    <name evidence="2" type="ORF">Amac_052020</name>
</gene>
<accession>A0A5M3WQN5</accession>
<dbReference type="OrthoDB" id="3516719at2"/>
<dbReference type="RefSeq" id="WP_155356969.1">
    <property type="nucleotide sequence ID" value="NZ_BAAAHL010000001.1"/>
</dbReference>
<evidence type="ECO:0000256" key="1">
    <source>
        <dbReference type="SAM" id="Phobius"/>
    </source>
</evidence>
<dbReference type="Proteomes" id="UP000331127">
    <property type="component" value="Unassembled WGS sequence"/>
</dbReference>
<dbReference type="AlphaFoldDB" id="A0A5M3WQN5"/>
<comment type="caution">
    <text evidence="2">The sequence shown here is derived from an EMBL/GenBank/DDBJ whole genome shotgun (WGS) entry which is preliminary data.</text>
</comment>
<name>A0A5M3WQN5_9ACTN</name>
<keyword evidence="1" id="KW-0812">Transmembrane</keyword>
<sequence>MTVEVRVSSVPALAVAKARRLLRHPLVLAGFALFVLASVVELRDYWGPRPAFSLLTNGMALWPGVPVFFAAELVASASRRAGGDELLGALPASRTQRTAASCLAALGPFLVACAVQMALCVGYAVQGVSLERFPTVFELALGPLCVLGAGLLGVASARWLPWAGASVLVMVALVFFNVVVNGNEATGGHLFGFYAELAVWGPWPYRAAMGFNPGHTGWHAVYLLALCLGAGALAMLRDSPRRRFWLGAGALTVIAVAVAGLGQLP</sequence>
<feature type="transmembrane region" description="Helical" evidence="1">
    <location>
        <begin position="60"/>
        <end position="78"/>
    </location>
</feature>
<protein>
    <submittedName>
        <fullName evidence="2">Uncharacterized protein</fullName>
    </submittedName>
</protein>
<feature type="transmembrane region" description="Helical" evidence="1">
    <location>
        <begin position="99"/>
        <end position="124"/>
    </location>
</feature>
<keyword evidence="3" id="KW-1185">Reference proteome</keyword>
<feature type="transmembrane region" description="Helical" evidence="1">
    <location>
        <begin position="136"/>
        <end position="155"/>
    </location>
</feature>
<organism evidence="2 3">
    <name type="scientific">Acrocarpospora macrocephala</name>
    <dbReference type="NCBI Taxonomy" id="150177"/>
    <lineage>
        <taxon>Bacteria</taxon>
        <taxon>Bacillati</taxon>
        <taxon>Actinomycetota</taxon>
        <taxon>Actinomycetes</taxon>
        <taxon>Streptosporangiales</taxon>
        <taxon>Streptosporangiaceae</taxon>
        <taxon>Acrocarpospora</taxon>
    </lineage>
</organism>
<feature type="transmembrane region" description="Helical" evidence="1">
    <location>
        <begin position="21"/>
        <end position="40"/>
    </location>
</feature>
<keyword evidence="1" id="KW-0472">Membrane</keyword>
<feature type="transmembrane region" description="Helical" evidence="1">
    <location>
        <begin position="162"/>
        <end position="180"/>
    </location>
</feature>
<feature type="transmembrane region" description="Helical" evidence="1">
    <location>
        <begin position="219"/>
        <end position="237"/>
    </location>
</feature>
<evidence type="ECO:0000313" key="2">
    <source>
        <dbReference type="EMBL" id="GES11605.1"/>
    </source>
</evidence>
<keyword evidence="1" id="KW-1133">Transmembrane helix</keyword>
<dbReference type="EMBL" id="BLAE01000031">
    <property type="protein sequence ID" value="GES11605.1"/>
    <property type="molecule type" value="Genomic_DNA"/>
</dbReference>
<proteinExistence type="predicted"/>
<feature type="transmembrane region" description="Helical" evidence="1">
    <location>
        <begin position="244"/>
        <end position="264"/>
    </location>
</feature>